<gene>
    <name evidence="1" type="ORF">A2765_05550</name>
</gene>
<sequence length="188" mass="21319">MLIAFLVLVGLVAWKLGLIPTTPTQRYAADEILCGALTVLADTKAEPPPRSNEVDEKVANTILTYARLYKTDLCKIFREQLTLTPLGSVRKGVPNRRKVYMWVEFSSDQINAAQVLFERIAKDPDTSWEATHYIRAPRKRTLGNQTQEEIDAIRSTMDKIPKRKIKDQAGKELDDPAEGVIEFYKPRS</sequence>
<dbReference type="Proteomes" id="UP000176377">
    <property type="component" value="Unassembled WGS sequence"/>
</dbReference>
<organism evidence="1 2">
    <name type="scientific">Candidatus Kaiserbacteria bacterium RIFCSPHIGHO2_01_FULL_56_24</name>
    <dbReference type="NCBI Taxonomy" id="1798487"/>
    <lineage>
        <taxon>Bacteria</taxon>
        <taxon>Candidatus Kaiseribacteriota</taxon>
    </lineage>
</organism>
<reference evidence="1 2" key="1">
    <citation type="journal article" date="2016" name="Nat. Commun.">
        <title>Thousands of microbial genomes shed light on interconnected biogeochemical processes in an aquifer system.</title>
        <authorList>
            <person name="Anantharaman K."/>
            <person name="Brown C.T."/>
            <person name="Hug L.A."/>
            <person name="Sharon I."/>
            <person name="Castelle C.J."/>
            <person name="Probst A.J."/>
            <person name="Thomas B.C."/>
            <person name="Singh A."/>
            <person name="Wilkins M.J."/>
            <person name="Karaoz U."/>
            <person name="Brodie E.L."/>
            <person name="Williams K.H."/>
            <person name="Hubbard S.S."/>
            <person name="Banfield J.F."/>
        </authorList>
    </citation>
    <scope>NUCLEOTIDE SEQUENCE [LARGE SCALE GENOMIC DNA]</scope>
</reference>
<evidence type="ECO:0000313" key="1">
    <source>
        <dbReference type="EMBL" id="OGG58384.1"/>
    </source>
</evidence>
<comment type="caution">
    <text evidence="1">The sequence shown here is derived from an EMBL/GenBank/DDBJ whole genome shotgun (WGS) entry which is preliminary data.</text>
</comment>
<name>A0A1F6DAE4_9BACT</name>
<proteinExistence type="predicted"/>
<dbReference type="AlphaFoldDB" id="A0A1F6DAE4"/>
<evidence type="ECO:0000313" key="2">
    <source>
        <dbReference type="Proteomes" id="UP000176377"/>
    </source>
</evidence>
<accession>A0A1F6DAE4</accession>
<dbReference type="EMBL" id="MFLA01000033">
    <property type="protein sequence ID" value="OGG58384.1"/>
    <property type="molecule type" value="Genomic_DNA"/>
</dbReference>
<protein>
    <submittedName>
        <fullName evidence="1">Uncharacterized protein</fullName>
    </submittedName>
</protein>